<accession>A0A9W6T1J9</accession>
<keyword evidence="3" id="KW-0813">Transport</keyword>
<evidence type="ECO:0000256" key="8">
    <source>
        <dbReference type="ARBA" id="ARBA00039330"/>
    </source>
</evidence>
<organism evidence="10 11">
    <name type="scientific">Candida boidinii</name>
    <name type="common">Yeast</name>
    <dbReference type="NCBI Taxonomy" id="5477"/>
    <lineage>
        <taxon>Eukaryota</taxon>
        <taxon>Fungi</taxon>
        <taxon>Dikarya</taxon>
        <taxon>Ascomycota</taxon>
        <taxon>Saccharomycotina</taxon>
        <taxon>Pichiomycetes</taxon>
        <taxon>Pichiales</taxon>
        <taxon>Pichiaceae</taxon>
        <taxon>Ogataea</taxon>
        <taxon>Ogataea/Candida clade</taxon>
    </lineage>
</organism>
<dbReference type="PROSITE" id="PS51257">
    <property type="entry name" value="PROKAR_LIPOPROTEIN"/>
    <property type="match status" value="1"/>
</dbReference>
<dbReference type="AlphaFoldDB" id="A0A9W6T1J9"/>
<feature type="transmembrane region" description="Helical" evidence="9">
    <location>
        <begin position="212"/>
        <end position="231"/>
    </location>
</feature>
<gene>
    <name evidence="10" type="ORF">Cboi02_000224100</name>
</gene>
<dbReference type="GO" id="GO:0000329">
    <property type="term" value="C:fungal-type vacuole membrane"/>
    <property type="evidence" value="ECO:0007669"/>
    <property type="project" value="TreeGrafter"/>
</dbReference>
<dbReference type="PANTHER" id="PTHR21576:SF45">
    <property type="entry name" value="TRANSPORTER MCH1-RELATED"/>
    <property type="match status" value="1"/>
</dbReference>
<feature type="transmembrane region" description="Helical" evidence="9">
    <location>
        <begin position="492"/>
        <end position="512"/>
    </location>
</feature>
<protein>
    <recommendedName>
        <fullName evidence="8">Probable transporter MCH1</fullName>
    </recommendedName>
</protein>
<dbReference type="SUPFAM" id="SSF103473">
    <property type="entry name" value="MFS general substrate transporter"/>
    <property type="match status" value="2"/>
</dbReference>
<feature type="transmembrane region" description="Helical" evidence="9">
    <location>
        <begin position="114"/>
        <end position="137"/>
    </location>
</feature>
<evidence type="ECO:0000256" key="9">
    <source>
        <dbReference type="SAM" id="Phobius"/>
    </source>
</evidence>
<keyword evidence="11" id="KW-1185">Reference proteome</keyword>
<comment type="similarity">
    <text evidence="2">Belongs to the major facilitator superfamily.</text>
</comment>
<dbReference type="Proteomes" id="UP001165120">
    <property type="component" value="Unassembled WGS sequence"/>
</dbReference>
<reference evidence="10" key="1">
    <citation type="submission" date="2023-04" db="EMBL/GenBank/DDBJ databases">
        <title>Candida boidinii NBRC 10035.</title>
        <authorList>
            <person name="Ichikawa N."/>
            <person name="Sato H."/>
            <person name="Tonouchi N."/>
        </authorList>
    </citation>
    <scope>NUCLEOTIDE SEQUENCE</scope>
    <source>
        <strain evidence="10">NBRC 10035</strain>
    </source>
</reference>
<dbReference type="EMBL" id="BSXN01000645">
    <property type="protein sequence ID" value="GME69335.1"/>
    <property type="molecule type" value="Genomic_DNA"/>
</dbReference>
<feature type="transmembrane region" description="Helical" evidence="9">
    <location>
        <begin position="87"/>
        <end position="108"/>
    </location>
</feature>
<dbReference type="InterPro" id="IPR036259">
    <property type="entry name" value="MFS_trans_sf"/>
</dbReference>
<evidence type="ECO:0000256" key="1">
    <source>
        <dbReference type="ARBA" id="ARBA00004128"/>
    </source>
</evidence>
<feature type="transmembrane region" description="Helical" evidence="9">
    <location>
        <begin position="622"/>
        <end position="648"/>
    </location>
</feature>
<feature type="transmembrane region" description="Helical" evidence="9">
    <location>
        <begin position="557"/>
        <end position="575"/>
    </location>
</feature>
<evidence type="ECO:0000256" key="2">
    <source>
        <dbReference type="ARBA" id="ARBA00008335"/>
    </source>
</evidence>
<proteinExistence type="inferred from homology"/>
<evidence type="ECO:0000256" key="4">
    <source>
        <dbReference type="ARBA" id="ARBA00022554"/>
    </source>
</evidence>
<evidence type="ECO:0000313" key="10">
    <source>
        <dbReference type="EMBL" id="GME69335.1"/>
    </source>
</evidence>
<feature type="transmembrane region" description="Helical" evidence="9">
    <location>
        <begin position="58"/>
        <end position="80"/>
    </location>
</feature>
<comment type="caution">
    <text evidence="10">The sequence shown here is derived from an EMBL/GenBank/DDBJ whole genome shotgun (WGS) entry which is preliminary data.</text>
</comment>
<evidence type="ECO:0000313" key="11">
    <source>
        <dbReference type="Proteomes" id="UP001165120"/>
    </source>
</evidence>
<keyword evidence="5 9" id="KW-0812">Transmembrane</keyword>
<keyword evidence="4" id="KW-0926">Vacuole</keyword>
<dbReference type="PANTHER" id="PTHR21576">
    <property type="entry name" value="UNCHARACTERIZED NODULIN-LIKE PROTEIN"/>
    <property type="match status" value="1"/>
</dbReference>
<feature type="transmembrane region" description="Helical" evidence="9">
    <location>
        <begin position="20"/>
        <end position="46"/>
    </location>
</feature>
<sequence length="660" mass="73279">MKILKSISFAICKRHGPYVLSFVAFSFALLGCLALGILVLFAIFTAPFHHELKYTQVMINRIIIAQTIGTNGFSPFLGYIADVKGSWVLSVVAFTGYLVGFNCAMYAYQNSLDYTYMVFSFFCIGVAHGSLLFSCLLTCAKSFGRYYKTLSISTPNVIVGISGILEVQFIQRVLLNDHRDSALSKLFTKLLSFVPSVAGFNSNANNKNDFLIVFKFFVIALCTACVFSYIASLMADYIDLFEEEVEHTEIEPFNYQASPLLTGGAVVYNSHLTPNIFSSPRSFYITDEGPTIDEELQLSVFSDGEYGNTSISNPYKVKVFNFFTDPIMYPLLVGFLFSIGSVELFLANLGSILESLGQGDETGAQLSLHSIASTVMRILIMIGTDYISRAGDEIDDEYGDVNNFNNNSNTGTPNNRQKKYNSTNGFEGEMILPINSTETIHERPVDNEFDENSMLLGSPSNEPMTSSSLSLNRKKSKLEIAMPKSFFQFRPVSRLTIISWIILSCGIGHLFLSSSIHASQYVSLIVILNGFLNAALFTLFPAIIAFIWGLDVLGSTWGLFSSMPVFASFFYNPIYANDYETHCSNINYVETINKSNIHQSLLNVLTNGTLSSPAGDDLSGTLNIICSTYTFFITGVTMIISAITIYCLRYKYIKRANEFF</sequence>
<evidence type="ECO:0000256" key="3">
    <source>
        <dbReference type="ARBA" id="ARBA00022448"/>
    </source>
</evidence>
<evidence type="ECO:0000256" key="6">
    <source>
        <dbReference type="ARBA" id="ARBA00022989"/>
    </source>
</evidence>
<evidence type="ECO:0000256" key="5">
    <source>
        <dbReference type="ARBA" id="ARBA00022692"/>
    </source>
</evidence>
<feature type="transmembrane region" description="Helical" evidence="9">
    <location>
        <begin position="327"/>
        <end position="346"/>
    </location>
</feature>
<feature type="transmembrane region" description="Helical" evidence="9">
    <location>
        <begin position="524"/>
        <end position="550"/>
    </location>
</feature>
<keyword evidence="7 9" id="KW-0472">Membrane</keyword>
<comment type="subcellular location">
    <subcellularLocation>
        <location evidence="1">Vacuole membrane</location>
        <topology evidence="1">Multi-pass membrane protein</topology>
    </subcellularLocation>
</comment>
<evidence type="ECO:0000256" key="7">
    <source>
        <dbReference type="ARBA" id="ARBA00023136"/>
    </source>
</evidence>
<name>A0A9W6T1J9_CANBO</name>
<keyword evidence="6 9" id="KW-1133">Transmembrane helix</keyword>